<evidence type="ECO:0000259" key="1">
    <source>
        <dbReference type="Pfam" id="PF13456"/>
    </source>
</evidence>
<dbReference type="Pfam" id="PF13456">
    <property type="entry name" value="RVT_3"/>
    <property type="match status" value="1"/>
</dbReference>
<dbReference type="SUPFAM" id="SSF53098">
    <property type="entry name" value="Ribonuclease H-like"/>
    <property type="match status" value="1"/>
</dbReference>
<dbReference type="PANTHER" id="PTHR47074">
    <property type="entry name" value="BNAC02G40300D PROTEIN"/>
    <property type="match status" value="1"/>
</dbReference>
<keyword evidence="3" id="KW-1185">Reference proteome</keyword>
<dbReference type="Proteomes" id="UP000243459">
    <property type="component" value="Chromosome 5"/>
</dbReference>
<evidence type="ECO:0000313" key="3">
    <source>
        <dbReference type="Proteomes" id="UP000243459"/>
    </source>
</evidence>
<dbReference type="AlphaFoldDB" id="A0A5P1EPP1"/>
<dbReference type="EMBL" id="CM007385">
    <property type="protein sequence ID" value="ONK67985.1"/>
    <property type="molecule type" value="Genomic_DNA"/>
</dbReference>
<dbReference type="GO" id="GO:0004523">
    <property type="term" value="F:RNA-DNA hybrid ribonuclease activity"/>
    <property type="evidence" value="ECO:0007669"/>
    <property type="project" value="InterPro"/>
</dbReference>
<accession>A0A5P1EPP1</accession>
<dbReference type="InterPro" id="IPR036397">
    <property type="entry name" value="RNaseH_sf"/>
</dbReference>
<gene>
    <name evidence="2" type="ORF">A4U43_C05F5960</name>
</gene>
<evidence type="ECO:0000313" key="2">
    <source>
        <dbReference type="EMBL" id="ONK67985.1"/>
    </source>
</evidence>
<sequence length="231" mass="26293">MAEWWNILHGVGIGFGLVKAFRQAWNAYTAWLLLLDRNNSVFNNQMRPNEAIFESCNSLVLEQFASCPIEAPQEELSLLMAWGLRPTITNSQAPTMVAWEPPRDNWIKINFDGACKLDSSKAGTGFLIRCAGSPILAATAIPIDHIEVNYAELIGDWSALTWCYKRYGTCLVWIEGDSKHVLDLLSKDPTRLIPQFWSTANPSFLRWKNTRSPIYSEKVMLQVIFWPVWVV</sequence>
<dbReference type="PANTHER" id="PTHR47074:SF75">
    <property type="entry name" value="RNASE H TYPE-1 DOMAIN-CONTAINING PROTEIN"/>
    <property type="match status" value="1"/>
</dbReference>
<dbReference type="Gene3D" id="3.30.420.10">
    <property type="entry name" value="Ribonuclease H-like superfamily/Ribonuclease H"/>
    <property type="match status" value="1"/>
</dbReference>
<reference evidence="3" key="1">
    <citation type="journal article" date="2017" name="Nat. Commun.">
        <title>The asparagus genome sheds light on the origin and evolution of a young Y chromosome.</title>
        <authorList>
            <person name="Harkess A."/>
            <person name="Zhou J."/>
            <person name="Xu C."/>
            <person name="Bowers J.E."/>
            <person name="Van der Hulst R."/>
            <person name="Ayyampalayam S."/>
            <person name="Mercati F."/>
            <person name="Riccardi P."/>
            <person name="McKain M.R."/>
            <person name="Kakrana A."/>
            <person name="Tang H."/>
            <person name="Ray J."/>
            <person name="Groenendijk J."/>
            <person name="Arikit S."/>
            <person name="Mathioni S.M."/>
            <person name="Nakano M."/>
            <person name="Shan H."/>
            <person name="Telgmann-Rauber A."/>
            <person name="Kanno A."/>
            <person name="Yue Z."/>
            <person name="Chen H."/>
            <person name="Li W."/>
            <person name="Chen Y."/>
            <person name="Xu X."/>
            <person name="Zhang Y."/>
            <person name="Luo S."/>
            <person name="Chen H."/>
            <person name="Gao J."/>
            <person name="Mao Z."/>
            <person name="Pires J.C."/>
            <person name="Luo M."/>
            <person name="Kudrna D."/>
            <person name="Wing R.A."/>
            <person name="Meyers B.C."/>
            <person name="Yi K."/>
            <person name="Kong H."/>
            <person name="Lavrijsen P."/>
            <person name="Sunseri F."/>
            <person name="Falavigna A."/>
            <person name="Ye Y."/>
            <person name="Leebens-Mack J.H."/>
            <person name="Chen G."/>
        </authorList>
    </citation>
    <scope>NUCLEOTIDE SEQUENCE [LARGE SCALE GENOMIC DNA]</scope>
    <source>
        <strain evidence="3">cv. DH0086</strain>
    </source>
</reference>
<dbReference type="Gramene" id="ONK67985">
    <property type="protein sequence ID" value="ONK67985"/>
    <property type="gene ID" value="A4U43_C05F5960"/>
</dbReference>
<proteinExistence type="predicted"/>
<name>A0A5P1EPP1_ASPOF</name>
<feature type="domain" description="RNase H type-1" evidence="1">
    <location>
        <begin position="110"/>
        <end position="187"/>
    </location>
</feature>
<organism evidence="2 3">
    <name type="scientific">Asparagus officinalis</name>
    <name type="common">Garden asparagus</name>
    <dbReference type="NCBI Taxonomy" id="4686"/>
    <lineage>
        <taxon>Eukaryota</taxon>
        <taxon>Viridiplantae</taxon>
        <taxon>Streptophyta</taxon>
        <taxon>Embryophyta</taxon>
        <taxon>Tracheophyta</taxon>
        <taxon>Spermatophyta</taxon>
        <taxon>Magnoliopsida</taxon>
        <taxon>Liliopsida</taxon>
        <taxon>Asparagales</taxon>
        <taxon>Asparagaceae</taxon>
        <taxon>Asparagoideae</taxon>
        <taxon>Asparagus</taxon>
    </lineage>
</organism>
<protein>
    <recommendedName>
        <fullName evidence="1">RNase H type-1 domain-containing protein</fullName>
    </recommendedName>
</protein>
<dbReference type="InterPro" id="IPR002156">
    <property type="entry name" value="RNaseH_domain"/>
</dbReference>
<dbReference type="InterPro" id="IPR012337">
    <property type="entry name" value="RNaseH-like_sf"/>
</dbReference>
<dbReference type="GO" id="GO:0003676">
    <property type="term" value="F:nucleic acid binding"/>
    <property type="evidence" value="ECO:0007669"/>
    <property type="project" value="InterPro"/>
</dbReference>
<dbReference type="InterPro" id="IPR052929">
    <property type="entry name" value="RNase_H-like_EbsB-rel"/>
</dbReference>